<evidence type="ECO:0000313" key="1">
    <source>
        <dbReference type="EMBL" id="KAG8483095.1"/>
    </source>
</evidence>
<dbReference type="OrthoDB" id="1931687at2759"/>
<gene>
    <name evidence="1" type="ORF">CXB51_022018</name>
</gene>
<name>A0A8J6CUR3_9ROSI</name>
<reference evidence="1 2" key="1">
    <citation type="journal article" date="2021" name="bioRxiv">
        <title>The Gossypium anomalum genome as a resource for cotton improvement and evolutionary analysis of hybrid incompatibility.</title>
        <authorList>
            <person name="Grover C.E."/>
            <person name="Yuan D."/>
            <person name="Arick M.A."/>
            <person name="Miller E.R."/>
            <person name="Hu G."/>
            <person name="Peterson D.G."/>
            <person name="Wendel J.F."/>
            <person name="Udall J.A."/>
        </authorList>
    </citation>
    <scope>NUCLEOTIDE SEQUENCE [LARGE SCALE GENOMIC DNA]</scope>
    <source>
        <strain evidence="1">JFW-Udall</strain>
        <tissue evidence="1">Leaf</tissue>
    </source>
</reference>
<dbReference type="EMBL" id="JAHUZN010000009">
    <property type="protein sequence ID" value="KAG8483095.1"/>
    <property type="molecule type" value="Genomic_DNA"/>
</dbReference>
<evidence type="ECO:0000313" key="2">
    <source>
        <dbReference type="Proteomes" id="UP000701853"/>
    </source>
</evidence>
<organism evidence="1 2">
    <name type="scientific">Gossypium anomalum</name>
    <dbReference type="NCBI Taxonomy" id="47600"/>
    <lineage>
        <taxon>Eukaryota</taxon>
        <taxon>Viridiplantae</taxon>
        <taxon>Streptophyta</taxon>
        <taxon>Embryophyta</taxon>
        <taxon>Tracheophyta</taxon>
        <taxon>Spermatophyta</taxon>
        <taxon>Magnoliopsida</taxon>
        <taxon>eudicotyledons</taxon>
        <taxon>Gunneridae</taxon>
        <taxon>Pentapetalae</taxon>
        <taxon>rosids</taxon>
        <taxon>malvids</taxon>
        <taxon>Malvales</taxon>
        <taxon>Malvaceae</taxon>
        <taxon>Malvoideae</taxon>
        <taxon>Gossypium</taxon>
    </lineage>
</organism>
<dbReference type="Pfam" id="PF14223">
    <property type="entry name" value="Retrotran_gag_2"/>
    <property type="match status" value="1"/>
</dbReference>
<proteinExistence type="predicted"/>
<accession>A0A8J6CUR3</accession>
<sequence>METIREGSFIIRAPLLVGSSNYGCWKAQKVAQVSSKALYAIFNGVDMEQFKMISTCEIAKKAWIILQNQHEGNVFVKMPKLQILAIEFVSLKMDEDETISNFYIRLCDIYDEVFCLGEHFSKVKLVRKVLHSLLERFVIKVTVIEEANDITTLRLDELISSLRTFE</sequence>
<dbReference type="Proteomes" id="UP000701853">
    <property type="component" value="Chromosome 9"/>
</dbReference>
<evidence type="ECO:0008006" key="3">
    <source>
        <dbReference type="Google" id="ProtNLM"/>
    </source>
</evidence>
<dbReference type="PANTHER" id="PTHR35317:SF23">
    <property type="entry name" value="OS04G0629600 PROTEIN"/>
    <property type="match status" value="1"/>
</dbReference>
<protein>
    <recommendedName>
        <fullName evidence="3">Gag-pol polyprotein</fullName>
    </recommendedName>
</protein>
<keyword evidence="2" id="KW-1185">Reference proteome</keyword>
<comment type="caution">
    <text evidence="1">The sequence shown here is derived from an EMBL/GenBank/DDBJ whole genome shotgun (WGS) entry which is preliminary data.</text>
</comment>
<dbReference type="AlphaFoldDB" id="A0A8J6CUR3"/>
<dbReference type="PANTHER" id="PTHR35317">
    <property type="entry name" value="OS04G0629600 PROTEIN"/>
    <property type="match status" value="1"/>
</dbReference>